<reference evidence="1 2" key="1">
    <citation type="journal article" date="2010" name="Science">
        <title>Plasticity of animal genome architecture unmasked by rapid evolution of a pelagic tunicate.</title>
        <authorList>
            <person name="Denoeud F."/>
            <person name="Henriet S."/>
            <person name="Mungpakdee S."/>
            <person name="Aury J.M."/>
            <person name="Da Silva C."/>
            <person name="Brinkmann H."/>
            <person name="Mikhaleva J."/>
            <person name="Olsen L.C."/>
            <person name="Jubin C."/>
            <person name="Canestro C."/>
            <person name="Bouquet J.M."/>
            <person name="Danks G."/>
            <person name="Poulain J."/>
            <person name="Campsteijn C."/>
            <person name="Adamski M."/>
            <person name="Cross I."/>
            <person name="Yadetie F."/>
            <person name="Muffato M."/>
            <person name="Louis A."/>
            <person name="Butcher S."/>
            <person name="Tsagkogeorga G."/>
            <person name="Konrad A."/>
            <person name="Singh S."/>
            <person name="Jensen M.F."/>
            <person name="Cong E.H."/>
            <person name="Eikeseth-Otteraa H."/>
            <person name="Noel B."/>
            <person name="Anthouard V."/>
            <person name="Porcel B.M."/>
            <person name="Kachouri-Lafond R."/>
            <person name="Nishino A."/>
            <person name="Ugolini M."/>
            <person name="Chourrout P."/>
            <person name="Nishida H."/>
            <person name="Aasland R."/>
            <person name="Huzurbazar S."/>
            <person name="Westhof E."/>
            <person name="Delsuc F."/>
            <person name="Lehrach H."/>
            <person name="Reinhardt R."/>
            <person name="Weissenbach J."/>
            <person name="Roy S.W."/>
            <person name="Artiguenave F."/>
            <person name="Postlethwait J.H."/>
            <person name="Manak J.R."/>
            <person name="Thompson E.M."/>
            <person name="Jaillon O."/>
            <person name="Du Pasquier L."/>
            <person name="Boudinot P."/>
            <person name="Liberles D.A."/>
            <person name="Volff J.N."/>
            <person name="Philippe H."/>
            <person name="Lenhard B."/>
            <person name="Roest Crollius H."/>
            <person name="Wincker P."/>
            <person name="Chourrout D."/>
        </authorList>
    </citation>
    <scope>NUCLEOTIDE SEQUENCE [LARGE SCALE GENOMIC DNA]</scope>
</reference>
<protein>
    <submittedName>
        <fullName evidence="1">Uncharacterized protein</fullName>
    </submittedName>
</protein>
<sequence>MEDPIKHHLDRNKAWSILNEGGVQNIRLNTPSEREESVRKFLALGKKSETLFSLLNVSKHDALRRDVVAKLAERKLDEALPTFMEAPDHYKEIILEEVFSLAQVMPKMEQIRKTFIAFLKFNQDKFNETQEMRFPLLVPEESKENEEPPLLEDFLWNRPITDSLDGALIHALTLKRMIGDHDQENNDGGAPAKGNLTVANLNITSVGAKTSSSKAKVERFCRRLEIAVHEYLNSYDRSCFETPFQKVSDEDFTTDLLKLNFESLRIEFLGEKHERMEEIIDDVIEDTVRRKINEDVIFGCFHTKPKEEVFQKLQRLTKTSNVDTQERICKLGIKYFKNIQGYALEFKSTLMVGSWSRKISELLSIPKNEVNIKDHRDEYCLKLLAKPHIPFEQIHDYIDAFQIPRNSILYRFLQWQFLGEDTGNESSALPRLRWALRNFKIKSPIKELLEWLAVTVRTSYERIRFLLEEIVFMTKNDPDLGDDGRAELYLSELDEFEKYKLLKASDGCDRLPFHWLQSERTKMQEAIKKECYPMNFEKIIWVAKTSVVGMNETDVKMNCVKNLAAKMRGVKAEEETELVALLKALKISSKGREQIIEELLMNCRLYMHTARCIDDPAQASKFLKEAVMDLEQYKTIISEVLDISKNFKSLRNNFYDEKTRSFFNDGRQSLSSSTILSLFLQLFEDKSYNKNGLGLVLTEVCKNTGYPVADVFSTLVGTWLNMTPIPVRNIVGISSIWDKTEVARAIFNQAHKGSMEQRCELMDILLKSFDEEEIAVIMKKLELDSAGFGSKQALMKQNREWKDLCRLKQLGVSSKNFIAFTNADDKVAALNHMLDTLEGTHEASKALGELAFNYELADDDMWTRIFGNFVVGDELFAFIRRLNRKNWFCSMLEESVMFDRTFRKIWTACIELNVDSKSALIVQALYEYPKAFLLDVEQIAFKLINKDHVVEALQIIPRAPAFDQREIFDRIIKAVTWKKLVSVVAKRKRLLLSHCEVSQMLLWTATPEELRKLSVDEYRWIKSEGIMQNYVDPLIQMLFRDNKFDEIKSLLILYGKKNPAMLSEFDQISRLQRTERDQRLQAMFDCSGIPQNFRAIPSAAEIFPGSL</sequence>
<dbReference type="Proteomes" id="UP000001307">
    <property type="component" value="Unassembled WGS sequence"/>
</dbReference>
<dbReference type="OrthoDB" id="10091938at2759"/>
<proteinExistence type="predicted"/>
<dbReference type="InParanoid" id="E4WRY6"/>
<name>E4WRY6_OIKDI</name>
<dbReference type="AlphaFoldDB" id="E4WRY6"/>
<keyword evidence="2" id="KW-1185">Reference proteome</keyword>
<dbReference type="EMBL" id="FN653015">
    <property type="protein sequence ID" value="CBY20518.1"/>
    <property type="molecule type" value="Genomic_DNA"/>
</dbReference>
<organism evidence="1 2">
    <name type="scientific">Oikopleura dioica</name>
    <name type="common">Tunicate</name>
    <dbReference type="NCBI Taxonomy" id="34765"/>
    <lineage>
        <taxon>Eukaryota</taxon>
        <taxon>Metazoa</taxon>
        <taxon>Chordata</taxon>
        <taxon>Tunicata</taxon>
        <taxon>Appendicularia</taxon>
        <taxon>Copelata</taxon>
        <taxon>Oikopleuridae</taxon>
        <taxon>Oikopleura</taxon>
    </lineage>
</organism>
<gene>
    <name evidence="1" type="ORF">GSOID_T00000516001</name>
</gene>
<accession>E4WRY6</accession>
<evidence type="ECO:0000313" key="2">
    <source>
        <dbReference type="Proteomes" id="UP000001307"/>
    </source>
</evidence>
<evidence type="ECO:0000313" key="1">
    <source>
        <dbReference type="EMBL" id="CBY20518.1"/>
    </source>
</evidence>